<sequence>MSHDEDKQLQDYQDPNDPKTESMQPVEVDENEFCFFESLYFINGDEKILQQVPPAIRSQVEDYLAAKEKAVEVDGEEALLEFIAIKEREIVFLQRTNNKFKPILKNWSEYLDYATSQILYEFRTAGGKQQNHDVKNLPSFRIRYRILSEGIDALPSLILEAEELVQKLQLKLRDVQQTRVTREIKLEKKRLGKQIRNLVKWAVHVTAGSSSYYKIRDDIISAQEQLKMLESTIEE</sequence>
<evidence type="ECO:0000313" key="2">
    <source>
        <dbReference type="EMBL" id="RFN52402.1"/>
    </source>
</evidence>
<reference evidence="2 3" key="1">
    <citation type="journal article" date="2018" name="PLoS Pathog.">
        <title>Evolution of structural diversity of trichothecenes, a family of toxins produced by plant pathogenic and entomopathogenic fungi.</title>
        <authorList>
            <person name="Proctor R.H."/>
            <person name="McCormick S.P."/>
            <person name="Kim H.S."/>
            <person name="Cardoza R.E."/>
            <person name="Stanley A.M."/>
            <person name="Lindo L."/>
            <person name="Kelly A."/>
            <person name="Brown D.W."/>
            <person name="Lee T."/>
            <person name="Vaughan M.M."/>
            <person name="Alexander N.J."/>
            <person name="Busman M."/>
            <person name="Gutierrez S."/>
        </authorList>
    </citation>
    <scope>NUCLEOTIDE SEQUENCE [LARGE SCALE GENOMIC DNA]</scope>
    <source>
        <strain evidence="2 3">NRRL 13405</strain>
    </source>
</reference>
<gene>
    <name evidence="2" type="ORF">FIE12Z_3333</name>
</gene>
<dbReference type="EMBL" id="PXXK01000067">
    <property type="protein sequence ID" value="RFN52402.1"/>
    <property type="molecule type" value="Genomic_DNA"/>
</dbReference>
<proteinExistence type="predicted"/>
<dbReference type="AlphaFoldDB" id="A0A395MWY4"/>
<protein>
    <submittedName>
        <fullName evidence="2">Uncharacterized protein</fullName>
    </submittedName>
</protein>
<comment type="caution">
    <text evidence="2">The sequence shown here is derived from an EMBL/GenBank/DDBJ whole genome shotgun (WGS) entry which is preliminary data.</text>
</comment>
<keyword evidence="3" id="KW-1185">Reference proteome</keyword>
<name>A0A395MWY4_9HYPO</name>
<dbReference type="Proteomes" id="UP000265631">
    <property type="component" value="Unassembled WGS sequence"/>
</dbReference>
<accession>A0A395MWY4</accession>
<evidence type="ECO:0000256" key="1">
    <source>
        <dbReference type="SAM" id="MobiDB-lite"/>
    </source>
</evidence>
<organism evidence="2 3">
    <name type="scientific">Fusarium flagelliforme</name>
    <dbReference type="NCBI Taxonomy" id="2675880"/>
    <lineage>
        <taxon>Eukaryota</taxon>
        <taxon>Fungi</taxon>
        <taxon>Dikarya</taxon>
        <taxon>Ascomycota</taxon>
        <taxon>Pezizomycotina</taxon>
        <taxon>Sordariomycetes</taxon>
        <taxon>Hypocreomycetidae</taxon>
        <taxon>Hypocreales</taxon>
        <taxon>Nectriaceae</taxon>
        <taxon>Fusarium</taxon>
        <taxon>Fusarium incarnatum-equiseti species complex</taxon>
    </lineage>
</organism>
<evidence type="ECO:0000313" key="3">
    <source>
        <dbReference type="Proteomes" id="UP000265631"/>
    </source>
</evidence>
<feature type="region of interest" description="Disordered" evidence="1">
    <location>
        <begin position="1"/>
        <end position="24"/>
    </location>
</feature>